<dbReference type="Proteomes" id="UP000321393">
    <property type="component" value="Unassembled WGS sequence"/>
</dbReference>
<accession>A0A5A7UIU7</accession>
<evidence type="ECO:0000313" key="2">
    <source>
        <dbReference type="Proteomes" id="UP000321393"/>
    </source>
</evidence>
<sequence length="346" mass="39621">MCVRENLSQDFFSLTMGTSLENSVVTVIDEGSGGGRAYNNFYGVLDEVLHVQYPHGQCAWLFKCKWFDIDNNKNHRTPIELGYRSINKSFFGIMSFPSGFHEVDMYLKLDDVFNNAGGLSSVGDTLDAPQLTPSPTSRRLPHSKNMELERCAISVLTQNTFPINALKWADVTPEYIQLVKGSLQVSDQELTHFVEHQMLSMWKEIKRDNHRHFKQFNELEEARANPPSRLLNRVEDWYFLCNHYMTRSNQGSTRLLKRTNLTTIVADPSHYFNDNTISLKTAIAQLTVRVVQRNTCQQDCRVRQQQMACDRVTQKILVGAQSPSPGRVLLLVLPFVIRCTPERLSN</sequence>
<organism evidence="1 2">
    <name type="scientific">Cucumis melo var. makuwa</name>
    <name type="common">Oriental melon</name>
    <dbReference type="NCBI Taxonomy" id="1194695"/>
    <lineage>
        <taxon>Eukaryota</taxon>
        <taxon>Viridiplantae</taxon>
        <taxon>Streptophyta</taxon>
        <taxon>Embryophyta</taxon>
        <taxon>Tracheophyta</taxon>
        <taxon>Spermatophyta</taxon>
        <taxon>Magnoliopsida</taxon>
        <taxon>eudicotyledons</taxon>
        <taxon>Gunneridae</taxon>
        <taxon>Pentapetalae</taxon>
        <taxon>rosids</taxon>
        <taxon>fabids</taxon>
        <taxon>Cucurbitales</taxon>
        <taxon>Cucurbitaceae</taxon>
        <taxon>Benincaseae</taxon>
        <taxon>Cucumis</taxon>
    </lineage>
</organism>
<gene>
    <name evidence="1" type="ORF">E6C27_scaffold43052G00030</name>
</gene>
<protein>
    <submittedName>
        <fullName evidence="1">CACTA en-spm transposon protein</fullName>
    </submittedName>
</protein>
<proteinExistence type="predicted"/>
<dbReference type="EMBL" id="SSTE01008633">
    <property type="protein sequence ID" value="KAA0054888.1"/>
    <property type="molecule type" value="Genomic_DNA"/>
</dbReference>
<reference evidence="1 2" key="1">
    <citation type="submission" date="2019-08" db="EMBL/GenBank/DDBJ databases">
        <title>Draft genome sequences of two oriental melons (Cucumis melo L. var makuwa).</title>
        <authorList>
            <person name="Kwon S.-Y."/>
        </authorList>
    </citation>
    <scope>NUCLEOTIDE SEQUENCE [LARGE SCALE GENOMIC DNA]</scope>
    <source>
        <strain evidence="2">cv. SW 3</strain>
        <tissue evidence="1">Leaf</tissue>
    </source>
</reference>
<dbReference type="AlphaFoldDB" id="A0A5A7UIU7"/>
<evidence type="ECO:0000313" key="1">
    <source>
        <dbReference type="EMBL" id="KAA0054888.1"/>
    </source>
</evidence>
<name>A0A5A7UIU7_CUCMM</name>
<comment type="caution">
    <text evidence="1">The sequence shown here is derived from an EMBL/GenBank/DDBJ whole genome shotgun (WGS) entry which is preliminary data.</text>
</comment>